<dbReference type="InterPro" id="IPR051259">
    <property type="entry name" value="rRNA_Methyltransferase"/>
</dbReference>
<dbReference type="PANTHER" id="PTHR43191">
    <property type="entry name" value="RRNA METHYLTRANSFERASE 3"/>
    <property type="match status" value="1"/>
</dbReference>
<dbReference type="Proteomes" id="UP000626109">
    <property type="component" value="Unassembled WGS sequence"/>
</dbReference>
<feature type="region of interest" description="Disordered" evidence="3">
    <location>
        <begin position="29"/>
        <end position="51"/>
    </location>
</feature>
<dbReference type="InterPro" id="IPR029028">
    <property type="entry name" value="Alpha/beta_knot_MTases"/>
</dbReference>
<organism evidence="5 6">
    <name type="scientific">Polarella glacialis</name>
    <name type="common">Dinoflagellate</name>
    <dbReference type="NCBI Taxonomy" id="89957"/>
    <lineage>
        <taxon>Eukaryota</taxon>
        <taxon>Sar</taxon>
        <taxon>Alveolata</taxon>
        <taxon>Dinophyceae</taxon>
        <taxon>Suessiales</taxon>
        <taxon>Suessiaceae</taxon>
        <taxon>Polarella</taxon>
    </lineage>
</organism>
<proteinExistence type="predicted"/>
<dbReference type="GO" id="GO:0032259">
    <property type="term" value="P:methylation"/>
    <property type="evidence" value="ECO:0007669"/>
    <property type="project" value="UniProtKB-KW"/>
</dbReference>
<dbReference type="SUPFAM" id="SSF75217">
    <property type="entry name" value="alpha/beta knot"/>
    <property type="match status" value="1"/>
</dbReference>
<dbReference type="Gene3D" id="3.40.1280.10">
    <property type="match status" value="1"/>
</dbReference>
<dbReference type="GO" id="GO:0008173">
    <property type="term" value="F:RNA methyltransferase activity"/>
    <property type="evidence" value="ECO:0007669"/>
    <property type="project" value="InterPro"/>
</dbReference>
<sequence>MSTDGEFSIATAPWCCSKVEAKAREAELEAEAERRAQHRAPGRMKPSLSGAGAARAVGQSVTQLRLVASGSDISSTGATGRAESSIPRFVRLQAELYEALTGRCMCLVRAAQAVASKDADLEQQARIFCLMRGCCVRLRRSVRSAAEVPLTFGWKGALARTCKTYSHPWWRIKPEPTPEVSLTIIGDIAAQEAIRTDECIMRTNHQPSTGFDILLSSLPTGVRCFAQLTADRGPTQDRGPTGGDISGSPFLCFLFQVKSFEERGSALNIDCCASARDGSADAKSTEDPLKPAPSSWLSGTSFVNRSSQLHTFNRPVGSHTEVEALHMCKFKSGLDSETRISDSFVIAVLTATSNVTSDGTDVAWLAQLVDAEFSDGSFQLLLAPPDAPALAIPCTSEDAPSETLVLSDWAAHGSPCRVASASMSLLSCRVHEGSKSVDTERNGRNLRYESRYSGLFRRADFGIAQLSLMGTEGSTCRLSPAIDDLSYVFVRLLRPPAAWQQLASSVFRAMGSSPELVRKTSIVFLVRKLVAKLTCVPVSCSPADAIRTCMVYEASCSCKWNPVRHSRPLGNPTPAVALKFFCGAAQSPAPGISQRLSKQIIQMRVQQLDLASLKFWRAQKLCFKSRATYSIKLPARDDVAAMLRKHPAAICSSSVDRVCKCLPSEVEALRWSVSLVLRLRHPLVQSVFRTAQPDILILLWQEEGILSQCLCTQAAQVGSDSQAAAFSQSSAWLRPESRSWGEALEEVLAAGGQLLPWESGKAADNSSWADHPEVGWNATSIGWSRSESIPFASCRASVLLLLPAERKASDGASATAAARPLGRRKAVPDTPCLGGQLASFFTEETRLFRRPLAGGSEKRASPPLPSQADFMGLKKGLRPGPAEFCKSAGALPQQCPSSSSSSLAGACRTICHSQALLCDPAFLTPLAACSPDSGVVKCVLVSAELSTSSSFRKEEGILDGEQATYSFFSCVFLLPMGHVCAAIGGSEDCTSINGLQVALRMQENTILLCPLEALLSAVRCRCDNVANLFNWQGQGSLRITLLSGGSTSRRLLATFFAQNVISDLSHSEALKPSRPAPSPALADALAGYQGKVQWIDDYSDALLDDFRDLKGLSSETACIIVEGPETIRMALASDFTVDRLLLKPSLFVSMRESLDIRAERVRRDDGVEEDVLVLLCEASLMERVTGVPAKHASAALASARRRANAPSLRQLLLLRGEAETATLSPLRLLALDAGLDEEAVGALFRVAAAFGVSAVLLADGCGDAFHRRAVRVSMGHVFRVPCIRGDLAEFLHELRGQSVLTLAASEGSARDVQFLDEISNLPSRWVCTVGPDGPVSSREVRDACELQVAVRTALPCPIGAGVVASVLLYGCVEREGKCLCTASGDVAVGQSDT</sequence>
<reference evidence="5" key="1">
    <citation type="submission" date="2021-02" db="EMBL/GenBank/DDBJ databases">
        <authorList>
            <person name="Dougan E. K."/>
            <person name="Rhodes N."/>
            <person name="Thang M."/>
            <person name="Chan C."/>
        </authorList>
    </citation>
    <scope>NUCLEOTIDE SEQUENCE</scope>
</reference>
<evidence type="ECO:0000256" key="1">
    <source>
        <dbReference type="ARBA" id="ARBA00022603"/>
    </source>
</evidence>
<evidence type="ECO:0000259" key="4">
    <source>
        <dbReference type="Pfam" id="PF00588"/>
    </source>
</evidence>
<dbReference type="Pfam" id="PF00588">
    <property type="entry name" value="SpoU_methylase"/>
    <property type="match status" value="1"/>
</dbReference>
<keyword evidence="2" id="KW-0808">Transferase</keyword>
<accession>A0A813K620</accession>
<gene>
    <name evidence="5" type="ORF">PGLA2088_LOCUS29107</name>
</gene>
<evidence type="ECO:0000256" key="3">
    <source>
        <dbReference type="SAM" id="MobiDB-lite"/>
    </source>
</evidence>
<protein>
    <recommendedName>
        <fullName evidence="4">tRNA/rRNA methyltransferase SpoU type domain-containing protein</fullName>
    </recommendedName>
</protein>
<dbReference type="GO" id="GO:0003723">
    <property type="term" value="F:RNA binding"/>
    <property type="evidence" value="ECO:0007669"/>
    <property type="project" value="InterPro"/>
</dbReference>
<name>A0A813K620_POLGL</name>
<dbReference type="InterPro" id="IPR029026">
    <property type="entry name" value="tRNA_m1G_MTases_N"/>
</dbReference>
<dbReference type="EMBL" id="CAJNNW010028168">
    <property type="protein sequence ID" value="CAE8694952.1"/>
    <property type="molecule type" value="Genomic_DNA"/>
</dbReference>
<comment type="caution">
    <text evidence="5">The sequence shown here is derived from an EMBL/GenBank/DDBJ whole genome shotgun (WGS) entry which is preliminary data.</text>
</comment>
<evidence type="ECO:0000313" key="5">
    <source>
        <dbReference type="EMBL" id="CAE8694952.1"/>
    </source>
</evidence>
<keyword evidence="1" id="KW-0489">Methyltransferase</keyword>
<evidence type="ECO:0000256" key="2">
    <source>
        <dbReference type="ARBA" id="ARBA00022679"/>
    </source>
</evidence>
<evidence type="ECO:0000313" key="6">
    <source>
        <dbReference type="Proteomes" id="UP000626109"/>
    </source>
</evidence>
<dbReference type="PANTHER" id="PTHR43191:SF12">
    <property type="entry name" value="RRNA METHYLASE"/>
    <property type="match status" value="1"/>
</dbReference>
<dbReference type="GO" id="GO:0006396">
    <property type="term" value="P:RNA processing"/>
    <property type="evidence" value="ECO:0007669"/>
    <property type="project" value="InterPro"/>
</dbReference>
<dbReference type="InterPro" id="IPR001537">
    <property type="entry name" value="SpoU_MeTrfase"/>
</dbReference>
<feature type="domain" description="tRNA/rRNA methyltransferase SpoU type" evidence="4">
    <location>
        <begin position="1230"/>
        <end position="1351"/>
    </location>
</feature>